<dbReference type="InterPro" id="IPR011078">
    <property type="entry name" value="PyrdxlP_homeostasis"/>
</dbReference>
<dbReference type="EMBL" id="CP017555">
    <property type="protein sequence ID" value="AOW03230.1"/>
    <property type="molecule type" value="Genomic_DNA"/>
</dbReference>
<dbReference type="PANTHER" id="PTHR10146">
    <property type="entry name" value="PROLINE SYNTHETASE CO-TRANSCRIBED BACTERIAL HOMOLOG PROTEIN"/>
    <property type="match status" value="1"/>
</dbReference>
<dbReference type="GO" id="GO:0030170">
    <property type="term" value="F:pyridoxal phosphate binding"/>
    <property type="evidence" value="ECO:0007669"/>
    <property type="project" value="UniProtKB-UniRule"/>
</dbReference>
<comment type="similarity">
    <text evidence="2 4">Belongs to the pyridoxal phosphate-binding protein YggS/PROSC family.</text>
</comment>
<evidence type="ECO:0000256" key="4">
    <source>
        <dbReference type="RuleBase" id="RU004514"/>
    </source>
</evidence>
<dbReference type="AlphaFoldDB" id="A0A1D8NC72"/>
<protein>
    <recommendedName>
        <fullName evidence="2">Pyridoxal phosphate homeostasis protein</fullName>
        <shortName evidence="2">PLP homeostasis protein</shortName>
    </recommendedName>
</protein>
<reference evidence="6 8" key="1">
    <citation type="journal article" date="2016" name="PLoS ONE">
        <title>Sequence Assembly of Yarrowia lipolytica Strain W29/CLIB89 Shows Transposable Element Diversity.</title>
        <authorList>
            <person name="Magnan C."/>
            <person name="Yu J."/>
            <person name="Chang I."/>
            <person name="Jahn E."/>
            <person name="Kanomata Y."/>
            <person name="Wu J."/>
            <person name="Zeller M."/>
            <person name="Oakes M."/>
            <person name="Baldi P."/>
            <person name="Sandmeyer S."/>
        </authorList>
    </citation>
    <scope>NUCLEOTIDE SEQUENCE [LARGE SCALE GENOMIC DNA]</scope>
    <source>
        <strain evidence="6">CLIB89</strain>
        <strain evidence="8">CLIB89(W29)</strain>
    </source>
</reference>
<dbReference type="Gene3D" id="3.20.20.10">
    <property type="entry name" value="Alanine racemase"/>
    <property type="match status" value="1"/>
</dbReference>
<evidence type="ECO:0000313" key="8">
    <source>
        <dbReference type="Proteomes" id="UP000182444"/>
    </source>
</evidence>
<keyword evidence="1 2" id="KW-0663">Pyridoxal phosphate</keyword>
<reference evidence="7 9" key="2">
    <citation type="submission" date="2018-07" db="EMBL/GenBank/DDBJ databases">
        <title>Draft Genome Assemblies for Five Robust Yarrowia lipolytica Strains Exhibiting High Lipid Production and Pentose Sugar Utilization and Sugar Alcohol Secretion from Undetoxified Lignocellulosic Biomass Hydrolysates.</title>
        <authorList>
            <consortium name="DOE Joint Genome Institute"/>
            <person name="Walker C."/>
            <person name="Ryu S."/>
            <person name="Na H."/>
            <person name="Zane M."/>
            <person name="LaButti K."/>
            <person name="Lipzen A."/>
            <person name="Haridas S."/>
            <person name="Barry K."/>
            <person name="Grigoriev I.V."/>
            <person name="Quarterman J."/>
            <person name="Slininger P."/>
            <person name="Dien B."/>
            <person name="Trinh C.T."/>
        </authorList>
    </citation>
    <scope>NUCLEOTIDE SEQUENCE [LARGE SCALE GENOMIC DNA]</scope>
    <source>
        <strain evidence="7 9">YB392</strain>
    </source>
</reference>
<evidence type="ECO:0000256" key="1">
    <source>
        <dbReference type="ARBA" id="ARBA00022898"/>
    </source>
</evidence>
<evidence type="ECO:0000259" key="5">
    <source>
        <dbReference type="Pfam" id="PF01168"/>
    </source>
</evidence>
<dbReference type="KEGG" id="yli:2909811"/>
<dbReference type="EMBL" id="KZ858968">
    <property type="protein sequence ID" value="RDW27114.1"/>
    <property type="molecule type" value="Genomic_DNA"/>
</dbReference>
<dbReference type="NCBIfam" id="TIGR00044">
    <property type="entry name" value="YggS family pyridoxal phosphate-dependent enzyme"/>
    <property type="match status" value="1"/>
</dbReference>
<dbReference type="eggNOG" id="KOG3157">
    <property type="taxonomic scope" value="Eukaryota"/>
</dbReference>
<feature type="domain" description="Alanine racemase N-terminal" evidence="5">
    <location>
        <begin position="12"/>
        <end position="237"/>
    </location>
</feature>
<name>A0A1D8NC72_YARLL</name>
<sequence>MLKTAVRMSRVSELSHNYNQIKTSVSALSPTTRLVCVSKYKPASDIQAVYDLGQRHFGENYVQELMEKVANLPQEIQWHFIGSLQSNKCAQLAKNIPNLWVETVDGEKKAKKLNDAREQSEYKDKAPVHVFVQVNTSGESQKSGLDPEDVSKVVDYIIKECPQLKLAGLMTIGSIEQSKASEENKDFATLVQIRDSIEQAFDITGLELSMGMSSDFEEAIKQGSTNVRIGSTIFGGRMTKEEAKTA</sequence>
<accession>A0A1D8NC72</accession>
<feature type="modified residue" description="N6-(pyridoxal phosphate)lysine" evidence="2 3">
    <location>
        <position position="39"/>
    </location>
</feature>
<dbReference type="Proteomes" id="UP000182444">
    <property type="component" value="Chromosome 1C"/>
</dbReference>
<evidence type="ECO:0000313" key="6">
    <source>
        <dbReference type="EMBL" id="AOW03230.1"/>
    </source>
</evidence>
<dbReference type="OrthoDB" id="10264196at2759"/>
<evidence type="ECO:0000256" key="3">
    <source>
        <dbReference type="PIRSR" id="PIRSR004848-1"/>
    </source>
</evidence>
<dbReference type="FunFam" id="3.20.20.10:FF:000007">
    <property type="entry name" value="Pyridoxal phosphate homeostasis protein"/>
    <property type="match status" value="1"/>
</dbReference>
<comment type="function">
    <text evidence="2">Pyridoxal 5'-phosphate (PLP)-binding protein, which may be involved in intracellular homeostatic regulation of pyridoxal 5'-phosphate (PLP), the active form of vitamin B6.</text>
</comment>
<dbReference type="CDD" id="cd06822">
    <property type="entry name" value="PLPDE_III_YBL036c_euk"/>
    <property type="match status" value="1"/>
</dbReference>
<dbReference type="HAMAP" id="MF_02087">
    <property type="entry name" value="PLP_homeostasis"/>
    <property type="match status" value="1"/>
</dbReference>
<evidence type="ECO:0000313" key="9">
    <source>
        <dbReference type="Proteomes" id="UP000256601"/>
    </source>
</evidence>
<dbReference type="VEuPathDB" id="FungiDB:YALI0_C21934g"/>
<dbReference type="Proteomes" id="UP000256601">
    <property type="component" value="Unassembled WGS sequence"/>
</dbReference>
<gene>
    <name evidence="7" type="ORF">B0I71DRAFT_129683</name>
    <name evidence="6" type="ORF">YALI1_C30255g</name>
</gene>
<dbReference type="InterPro" id="IPR029066">
    <property type="entry name" value="PLP-binding_barrel"/>
</dbReference>
<dbReference type="PIRSF" id="PIRSF004848">
    <property type="entry name" value="YBL036c_PLPDEIII"/>
    <property type="match status" value="1"/>
</dbReference>
<dbReference type="InterPro" id="IPR001608">
    <property type="entry name" value="Ala_racemase_N"/>
</dbReference>
<proteinExistence type="inferred from homology"/>
<dbReference type="SUPFAM" id="SSF51419">
    <property type="entry name" value="PLP-binding barrel"/>
    <property type="match status" value="1"/>
</dbReference>
<comment type="cofactor">
    <cofactor evidence="3">
        <name>pyridoxal 5'-phosphate</name>
        <dbReference type="ChEBI" id="CHEBI:597326"/>
    </cofactor>
</comment>
<dbReference type="VEuPathDB" id="FungiDB:YALI1_C30255g"/>
<evidence type="ECO:0000256" key="2">
    <source>
        <dbReference type="HAMAP-Rule" id="MF_03225"/>
    </source>
</evidence>
<dbReference type="PROSITE" id="PS01211">
    <property type="entry name" value="UPF0001"/>
    <property type="match status" value="1"/>
</dbReference>
<dbReference type="PANTHER" id="PTHR10146:SF14">
    <property type="entry name" value="PYRIDOXAL PHOSPHATE HOMEOSTASIS PROTEIN"/>
    <property type="match status" value="1"/>
</dbReference>
<dbReference type="Pfam" id="PF01168">
    <property type="entry name" value="Ala_racemase_N"/>
    <property type="match status" value="1"/>
</dbReference>
<evidence type="ECO:0000313" key="7">
    <source>
        <dbReference type="EMBL" id="RDW27114.1"/>
    </source>
</evidence>
<organism evidence="6 8">
    <name type="scientific">Yarrowia lipolytica</name>
    <name type="common">Candida lipolytica</name>
    <dbReference type="NCBI Taxonomy" id="4952"/>
    <lineage>
        <taxon>Eukaryota</taxon>
        <taxon>Fungi</taxon>
        <taxon>Dikarya</taxon>
        <taxon>Ascomycota</taxon>
        <taxon>Saccharomycotina</taxon>
        <taxon>Dipodascomycetes</taxon>
        <taxon>Dipodascales</taxon>
        <taxon>Dipodascales incertae sedis</taxon>
        <taxon>Yarrowia</taxon>
    </lineage>
</organism>